<keyword evidence="12" id="KW-0547">Nucleotide-binding</keyword>
<dbReference type="InterPro" id="IPR018062">
    <property type="entry name" value="HTH_AraC-typ_CS"/>
</dbReference>
<reference evidence="13" key="1">
    <citation type="journal article" date="2019" name="Int. J. Syst. Evol. Microbiol.">
        <title>The Global Catalogue of Microorganisms (GCM) 10K type strain sequencing project: providing services to taxonomists for standard genome sequencing and annotation.</title>
        <authorList>
            <consortium name="The Broad Institute Genomics Platform"/>
            <consortium name="The Broad Institute Genome Sequencing Center for Infectious Disease"/>
            <person name="Wu L."/>
            <person name="Ma J."/>
        </authorList>
    </citation>
    <scope>NUCLEOTIDE SEQUENCE [LARGE SCALE GENOMIC DNA]</scope>
    <source>
        <strain evidence="13">CCUG 55608</strain>
    </source>
</reference>
<evidence type="ECO:0000259" key="11">
    <source>
        <dbReference type="PROSITE" id="PS50110"/>
    </source>
</evidence>
<dbReference type="InterPro" id="IPR001789">
    <property type="entry name" value="Sig_transdc_resp-reg_receiver"/>
</dbReference>
<dbReference type="Pfam" id="PF00512">
    <property type="entry name" value="HisKA"/>
    <property type="match status" value="1"/>
</dbReference>
<feature type="compositionally biased region" description="Basic and acidic residues" evidence="8">
    <location>
        <begin position="1063"/>
        <end position="1078"/>
    </location>
</feature>
<dbReference type="InterPro" id="IPR004358">
    <property type="entry name" value="Sig_transdc_His_kin-like_C"/>
</dbReference>
<dbReference type="RefSeq" id="WP_379884650.1">
    <property type="nucleotide sequence ID" value="NZ_JBHTLP010000018.1"/>
</dbReference>
<protein>
    <recommendedName>
        <fullName evidence="2">histidine kinase</fullName>
        <ecNumber evidence="2">2.7.13.3</ecNumber>
    </recommendedName>
</protein>
<dbReference type="InterPro" id="IPR015943">
    <property type="entry name" value="WD40/YVTN_repeat-like_dom_sf"/>
</dbReference>
<keyword evidence="12" id="KW-0067">ATP-binding</keyword>
<dbReference type="InterPro" id="IPR018060">
    <property type="entry name" value="HTH_AraC"/>
</dbReference>
<evidence type="ECO:0000256" key="8">
    <source>
        <dbReference type="SAM" id="MobiDB-lite"/>
    </source>
</evidence>
<evidence type="ECO:0000256" key="3">
    <source>
        <dbReference type="ARBA" id="ARBA00022553"/>
    </source>
</evidence>
<dbReference type="InterPro" id="IPR011123">
    <property type="entry name" value="Y_Y_Y"/>
</dbReference>
<dbReference type="CDD" id="cd17574">
    <property type="entry name" value="REC_OmpR"/>
    <property type="match status" value="1"/>
</dbReference>
<keyword evidence="5" id="KW-0238">DNA-binding</keyword>
<dbReference type="Pfam" id="PF00072">
    <property type="entry name" value="Response_reg"/>
    <property type="match status" value="1"/>
</dbReference>
<evidence type="ECO:0000259" key="9">
    <source>
        <dbReference type="PROSITE" id="PS01124"/>
    </source>
</evidence>
<dbReference type="InterPro" id="IPR011006">
    <property type="entry name" value="CheY-like_superfamily"/>
</dbReference>
<feature type="domain" description="HTH araC/xylS-type" evidence="9">
    <location>
        <begin position="1234"/>
        <end position="1332"/>
    </location>
</feature>
<dbReference type="InterPro" id="IPR003661">
    <property type="entry name" value="HisK_dim/P_dom"/>
</dbReference>
<dbReference type="Gene3D" id="2.60.40.10">
    <property type="entry name" value="Immunoglobulins"/>
    <property type="match status" value="1"/>
</dbReference>
<dbReference type="InterPro" id="IPR003594">
    <property type="entry name" value="HATPase_dom"/>
</dbReference>
<dbReference type="SMART" id="SM00388">
    <property type="entry name" value="HisKA"/>
    <property type="match status" value="1"/>
</dbReference>
<feature type="domain" description="Response regulatory" evidence="11">
    <location>
        <begin position="1085"/>
        <end position="1200"/>
    </location>
</feature>
<evidence type="ECO:0000259" key="10">
    <source>
        <dbReference type="PROSITE" id="PS50109"/>
    </source>
</evidence>
<keyword evidence="4" id="KW-0805">Transcription regulation</keyword>
<dbReference type="Pfam" id="PF02518">
    <property type="entry name" value="HATPase_c"/>
    <property type="match status" value="1"/>
</dbReference>
<dbReference type="PROSITE" id="PS50110">
    <property type="entry name" value="RESPONSE_REGULATORY"/>
    <property type="match status" value="1"/>
</dbReference>
<dbReference type="SMART" id="SM00448">
    <property type="entry name" value="REC"/>
    <property type="match status" value="1"/>
</dbReference>
<accession>A0ABW3QKW7</accession>
<dbReference type="Gene3D" id="2.130.10.10">
    <property type="entry name" value="YVTN repeat-like/Quinoprotein amine dehydrogenase"/>
    <property type="match status" value="3"/>
</dbReference>
<comment type="caution">
    <text evidence="12">The sequence shown here is derived from an EMBL/GenBank/DDBJ whole genome shotgun (WGS) entry which is preliminary data.</text>
</comment>
<comment type="catalytic activity">
    <reaction evidence="1">
        <text>ATP + protein L-histidine = ADP + protein N-phospho-L-histidine.</text>
        <dbReference type="EC" id="2.7.13.3"/>
    </reaction>
</comment>
<evidence type="ECO:0000313" key="13">
    <source>
        <dbReference type="Proteomes" id="UP001597116"/>
    </source>
</evidence>
<dbReference type="PROSITE" id="PS50109">
    <property type="entry name" value="HIS_KIN"/>
    <property type="match status" value="1"/>
</dbReference>
<proteinExistence type="predicted"/>
<evidence type="ECO:0000256" key="6">
    <source>
        <dbReference type="ARBA" id="ARBA00023163"/>
    </source>
</evidence>
<dbReference type="InterPro" id="IPR013783">
    <property type="entry name" value="Ig-like_fold"/>
</dbReference>
<dbReference type="PROSITE" id="PS00041">
    <property type="entry name" value="HTH_ARAC_FAMILY_1"/>
    <property type="match status" value="1"/>
</dbReference>
<evidence type="ECO:0000256" key="1">
    <source>
        <dbReference type="ARBA" id="ARBA00000085"/>
    </source>
</evidence>
<dbReference type="Pfam" id="PF07494">
    <property type="entry name" value="Reg_prop"/>
    <property type="match status" value="2"/>
</dbReference>
<dbReference type="GO" id="GO:0005524">
    <property type="term" value="F:ATP binding"/>
    <property type="evidence" value="ECO:0007669"/>
    <property type="project" value="UniProtKB-KW"/>
</dbReference>
<dbReference type="CDD" id="cd00082">
    <property type="entry name" value="HisKA"/>
    <property type="match status" value="1"/>
</dbReference>
<keyword evidence="3 7" id="KW-0597">Phosphoprotein</keyword>
<dbReference type="Pfam" id="PF12833">
    <property type="entry name" value="HTH_18"/>
    <property type="match status" value="1"/>
</dbReference>
<evidence type="ECO:0000256" key="5">
    <source>
        <dbReference type="ARBA" id="ARBA00023125"/>
    </source>
</evidence>
<dbReference type="EC" id="2.7.13.3" evidence="2"/>
<feature type="domain" description="Histidine kinase" evidence="10">
    <location>
        <begin position="840"/>
        <end position="1052"/>
    </location>
</feature>
<dbReference type="Gene3D" id="1.10.10.60">
    <property type="entry name" value="Homeodomain-like"/>
    <property type="match status" value="1"/>
</dbReference>
<dbReference type="PANTHER" id="PTHR43547">
    <property type="entry name" value="TWO-COMPONENT HISTIDINE KINASE"/>
    <property type="match status" value="1"/>
</dbReference>
<dbReference type="InterPro" id="IPR011110">
    <property type="entry name" value="Reg_prop"/>
</dbReference>
<feature type="modified residue" description="4-aspartylphosphate" evidence="7">
    <location>
        <position position="1133"/>
    </location>
</feature>
<feature type="region of interest" description="Disordered" evidence="8">
    <location>
        <begin position="1055"/>
        <end position="1082"/>
    </location>
</feature>
<dbReference type="SUPFAM" id="SSF101898">
    <property type="entry name" value="NHL repeat"/>
    <property type="match status" value="1"/>
</dbReference>
<dbReference type="Gene3D" id="1.10.287.130">
    <property type="match status" value="1"/>
</dbReference>
<dbReference type="InterPro" id="IPR036890">
    <property type="entry name" value="HATPase_C_sf"/>
</dbReference>
<dbReference type="SUPFAM" id="SSF47384">
    <property type="entry name" value="Homodimeric domain of signal transducing histidine kinase"/>
    <property type="match status" value="1"/>
</dbReference>
<organism evidence="12 13">
    <name type="scientific">Larkinella insperata</name>
    <dbReference type="NCBI Taxonomy" id="332158"/>
    <lineage>
        <taxon>Bacteria</taxon>
        <taxon>Pseudomonadati</taxon>
        <taxon>Bacteroidota</taxon>
        <taxon>Cytophagia</taxon>
        <taxon>Cytophagales</taxon>
        <taxon>Spirosomataceae</taxon>
        <taxon>Larkinella</taxon>
    </lineage>
</organism>
<dbReference type="PRINTS" id="PR00344">
    <property type="entry name" value="BCTRLSENSOR"/>
</dbReference>
<dbReference type="InterPro" id="IPR009057">
    <property type="entry name" value="Homeodomain-like_sf"/>
</dbReference>
<keyword evidence="13" id="KW-1185">Reference proteome</keyword>
<dbReference type="InterPro" id="IPR036097">
    <property type="entry name" value="HisK_dim/P_sf"/>
</dbReference>
<dbReference type="SUPFAM" id="SSF63829">
    <property type="entry name" value="Calcium-dependent phosphotriesterase"/>
    <property type="match status" value="1"/>
</dbReference>
<evidence type="ECO:0000256" key="7">
    <source>
        <dbReference type="PROSITE-ProRule" id="PRU00169"/>
    </source>
</evidence>
<dbReference type="SMART" id="SM00387">
    <property type="entry name" value="HATPase_c"/>
    <property type="match status" value="1"/>
</dbReference>
<dbReference type="Pfam" id="PF07495">
    <property type="entry name" value="Y_Y_Y"/>
    <property type="match status" value="1"/>
</dbReference>
<evidence type="ECO:0000313" key="12">
    <source>
        <dbReference type="EMBL" id="MFD1143698.1"/>
    </source>
</evidence>
<dbReference type="SUPFAM" id="SSF52172">
    <property type="entry name" value="CheY-like"/>
    <property type="match status" value="1"/>
</dbReference>
<dbReference type="SMART" id="SM00342">
    <property type="entry name" value="HTH_ARAC"/>
    <property type="match status" value="1"/>
</dbReference>
<dbReference type="SUPFAM" id="SSF55874">
    <property type="entry name" value="ATPase domain of HSP90 chaperone/DNA topoisomerase II/histidine kinase"/>
    <property type="match status" value="1"/>
</dbReference>
<dbReference type="InterPro" id="IPR005467">
    <property type="entry name" value="His_kinase_dom"/>
</dbReference>
<name>A0ABW3QKW7_9BACT</name>
<dbReference type="SUPFAM" id="SSF46689">
    <property type="entry name" value="Homeodomain-like"/>
    <property type="match status" value="1"/>
</dbReference>
<dbReference type="CDD" id="cd00075">
    <property type="entry name" value="HATPase"/>
    <property type="match status" value="1"/>
</dbReference>
<dbReference type="PANTHER" id="PTHR43547:SF2">
    <property type="entry name" value="HYBRID SIGNAL TRANSDUCTION HISTIDINE KINASE C"/>
    <property type="match status" value="1"/>
</dbReference>
<dbReference type="Proteomes" id="UP001597116">
    <property type="component" value="Unassembled WGS sequence"/>
</dbReference>
<evidence type="ECO:0000256" key="4">
    <source>
        <dbReference type="ARBA" id="ARBA00023015"/>
    </source>
</evidence>
<dbReference type="EMBL" id="JBHTLP010000018">
    <property type="protein sequence ID" value="MFD1143698.1"/>
    <property type="molecule type" value="Genomic_DNA"/>
</dbReference>
<dbReference type="PROSITE" id="PS01124">
    <property type="entry name" value="HTH_ARAC_FAMILY_2"/>
    <property type="match status" value="1"/>
</dbReference>
<gene>
    <name evidence="12" type="ORF">ACFQ4C_21395</name>
</gene>
<sequence length="1338" mass="151852">MPVALRPTLSYIFILICVQASSGWLWAQSFRFPQPRYITDREGLPQAFVPSILQDNQGFIWAATRDGLCRYDGYRFKVFQPDPDGRPSLSFAGLNQIVLDRHNRIWIVSERGDIDIFDPRSETFTNFSRQAAFRRLVKPGTSYVLRIDQKDRLWLTASDSGVICWDTPKKRGRWFRHQPQQAKSLSSNLVYDVSEGKDGTIWLATAKGLDRFEEATQSFAHLRHQVGVARSLPEDSIAHVRVRPTGELLLLSRRYLTLLEPRTGQLRSYRLPELGSEWYGNSIAFDQQGTVYFDQNNLLFQFADQQGVQVVARWNQLTDGCNSLFIDRTNVLWLGTNGSGIRTYDLQPNPFQKRPYHQNFYQDLLTNDTLGLPPVSPVALARLKGLSSYNLRYVFDPAGRFWFNVGTSDLYRLDRKTGQTEHFPLPITFHWEAPYIPCPMATDPQGRVWAIYGGTAFWFEEKNKRWKPFLYADMVRPDEKITEAVFDQQALWLASQLGGLYRVDRQNGTVRQFINRPDDATSLSSNSLYCLSADPADANRLWVGTFGGGLCLFDKRTGQFRRFTQGSGLPNNVVYTAIPDPSGYLWMGTNKGLCRMNRRTFETQTFTRNDGIMADEFNRNHYVAFPEGKILMGGLEGFTLFNSRRIGQDAFAPVVELTELEVNDRIIQPNLPGPNGVDTTSSANRSLLGVLPIQATRQLTLAHDQNYVTVHFAALQFNQPNRNRYRYKLEGLEKTWKETDRPEAIYTNLPPGDYGLVINAANTSGRWSPHVRRLAITIQPPFWATWWAIGLYCLAGLSLAWGLLQLYLNRIRLKQAIQLRQQETDQLRAVNVMKTNFFTNITHEFRTPLTLILGPTEQMIRETTEPRNRQRLTTIEQNAQQLLRLMNQLMELSKLEAHVMPVNTSRGNLTESVRQWLVPFSDQAGALGLSLQFHSGVSGEYWFDAEKLERILYNLTANALKFTQNGTVTVSLETASDQIQLTVADTGLGISPEHLPHIFDRFYRITESSATPGTGIGLALVQELVQLQGGHISVRSQPNRGTTFTILMPYQPVAWPGETPEASAERLAETEADTRAGGEESGEPRLLIVEDHDALARFIADSLPPHYRIHRAIDGSDGLQKALECVPDLILSDVMMPGMDGLTLCHHLKADVRTSHIPVILLTAKATVEHRLAGLTQGADDYLTKPFQVAELQLRIRNQLMSRQRQREWVRVSLMNPDFVPAEPATAPLDPFLVNLYNLLDTHLSDPEFGVEQMMVALGLSRTNLFRKVKALTGLSANDLLRNYRLKRAAQLLRAGETVNQTAYQVGFNSPAYFSKCFREYYQLTPREFASQSSQEPR</sequence>
<dbReference type="Gene3D" id="3.40.50.2300">
    <property type="match status" value="1"/>
</dbReference>
<dbReference type="Gene3D" id="3.30.565.10">
    <property type="entry name" value="Histidine kinase-like ATPase, C-terminal domain"/>
    <property type="match status" value="1"/>
</dbReference>
<evidence type="ECO:0000256" key="2">
    <source>
        <dbReference type="ARBA" id="ARBA00012438"/>
    </source>
</evidence>
<keyword evidence="6" id="KW-0804">Transcription</keyword>